<reference evidence="2" key="1">
    <citation type="submission" date="2016-11" db="EMBL/GenBank/DDBJ databases">
        <title>Complete genome sequence of Virgibacillus pantothenticus 21D, a halophilic bacterium isolated from the deep hypersaline anoxic basin Discovery in the Mediterranean Sea.</title>
        <authorList>
            <person name="Zeaiter Z."/>
            <person name="Booth J.M."/>
            <person name="Prosdocimi E.M."/>
            <person name="Mapelli F."/>
            <person name="Fusi M."/>
            <person name="Daffonchio D."/>
            <person name="Borin S."/>
            <person name="Crotti E."/>
        </authorList>
    </citation>
    <scope>NUCLEOTIDE SEQUENCE [LARGE SCALE GENOMIC DNA]</scope>
    <source>
        <strain evidence="2">21D</strain>
    </source>
</reference>
<dbReference type="AlphaFoldDB" id="A0A2K9IZY9"/>
<dbReference type="GO" id="GO:0000287">
    <property type="term" value="F:magnesium ion binding"/>
    <property type="evidence" value="ECO:0007669"/>
    <property type="project" value="TreeGrafter"/>
</dbReference>
<dbReference type="GO" id="GO:0005829">
    <property type="term" value="C:cytosol"/>
    <property type="evidence" value="ECO:0007669"/>
    <property type="project" value="TreeGrafter"/>
</dbReference>
<keyword evidence="1" id="KW-0378">Hydrolase</keyword>
<dbReference type="KEGG" id="vpn:A21D_02185"/>
<organism evidence="1 2">
    <name type="scientific">Virgibacillus dokdonensis</name>
    <dbReference type="NCBI Taxonomy" id="302167"/>
    <lineage>
        <taxon>Bacteria</taxon>
        <taxon>Bacillati</taxon>
        <taxon>Bacillota</taxon>
        <taxon>Bacilli</taxon>
        <taxon>Bacillales</taxon>
        <taxon>Bacillaceae</taxon>
        <taxon>Virgibacillus</taxon>
    </lineage>
</organism>
<evidence type="ECO:0000313" key="1">
    <source>
        <dbReference type="EMBL" id="AUJ25249.1"/>
    </source>
</evidence>
<dbReference type="SUPFAM" id="SSF56784">
    <property type="entry name" value="HAD-like"/>
    <property type="match status" value="1"/>
</dbReference>
<dbReference type="PANTHER" id="PTHR10000">
    <property type="entry name" value="PHOSPHOSERINE PHOSPHATASE"/>
    <property type="match status" value="1"/>
</dbReference>
<dbReference type="Proteomes" id="UP000234237">
    <property type="component" value="Chromosome"/>
</dbReference>
<name>A0A2K9IZY9_9BACI</name>
<evidence type="ECO:0000313" key="2">
    <source>
        <dbReference type="Proteomes" id="UP000234237"/>
    </source>
</evidence>
<dbReference type="InterPro" id="IPR023214">
    <property type="entry name" value="HAD_sf"/>
</dbReference>
<dbReference type="InterPro" id="IPR006379">
    <property type="entry name" value="HAD-SF_hydro_IIB"/>
</dbReference>
<dbReference type="EC" id="3.1.3.-" evidence="1"/>
<dbReference type="Gene3D" id="3.40.50.1000">
    <property type="entry name" value="HAD superfamily/HAD-like"/>
    <property type="match status" value="1"/>
</dbReference>
<dbReference type="EMBL" id="CP018622">
    <property type="protein sequence ID" value="AUJ25249.1"/>
    <property type="molecule type" value="Genomic_DNA"/>
</dbReference>
<dbReference type="SFLD" id="SFLDS00003">
    <property type="entry name" value="Haloacid_Dehalogenase"/>
    <property type="match status" value="1"/>
</dbReference>
<proteinExistence type="predicted"/>
<accession>A0A2K9IZY9</accession>
<dbReference type="SFLD" id="SFLDG01140">
    <property type="entry name" value="C2.B:_Phosphomannomutase_and_P"/>
    <property type="match status" value="1"/>
</dbReference>
<sequence length="292" mass="33089">MFYVVERMDLLSKKIVFIDIDGTLTTPDGKVPSSAKQAIRTARQNGHLMYLCTGRSKPEIISSILEIGFDGIIGAGGGYIEVNNELVHHQTMPEQSVRKIVDYFHQHEIGYYLESNEGLFGSDNCEEVIRQRVTNKLDKDSVAYKQADAEFHWFYQLLDMYRGKAIDYGNVNKISFISNQHQPFEEISNKFGEAFTMYRTTVAQFGPESGEIAVKGVDKYKAVKYVLNDLQIPREQSMAYGDGNNDIKMFEAVHYGVAMENATDDLKKVAQEVTAKAEDDGIMHSFKQHQLL</sequence>
<dbReference type="STRING" id="302167.GCA_900166595_00848"/>
<dbReference type="Gene3D" id="3.30.1240.10">
    <property type="match status" value="1"/>
</dbReference>
<gene>
    <name evidence="1" type="primary">ywpJ_2</name>
    <name evidence="1" type="ORF">A21D_02185</name>
</gene>
<dbReference type="NCBIfam" id="TIGR01484">
    <property type="entry name" value="HAD-SF-IIB"/>
    <property type="match status" value="1"/>
</dbReference>
<dbReference type="NCBIfam" id="TIGR00099">
    <property type="entry name" value="Cof-subfamily"/>
    <property type="match status" value="1"/>
</dbReference>
<dbReference type="GO" id="GO:0016791">
    <property type="term" value="F:phosphatase activity"/>
    <property type="evidence" value="ECO:0007669"/>
    <property type="project" value="TreeGrafter"/>
</dbReference>
<dbReference type="PANTHER" id="PTHR10000:SF25">
    <property type="entry name" value="PHOSPHATASE YKRA-RELATED"/>
    <property type="match status" value="1"/>
</dbReference>
<dbReference type="InterPro" id="IPR036412">
    <property type="entry name" value="HAD-like_sf"/>
</dbReference>
<dbReference type="InterPro" id="IPR000150">
    <property type="entry name" value="Cof"/>
</dbReference>
<protein>
    <submittedName>
        <fullName evidence="1">Phosphatase YwpJ</fullName>
        <ecNumber evidence="1">3.1.3.-</ecNumber>
    </submittedName>
</protein>
<dbReference type="Pfam" id="PF08282">
    <property type="entry name" value="Hydrolase_3"/>
    <property type="match status" value="1"/>
</dbReference>